<evidence type="ECO:0000313" key="1">
    <source>
        <dbReference type="EMBL" id="PWA62513.1"/>
    </source>
</evidence>
<name>A0A2U1MML3_ARTAN</name>
<proteinExistence type="predicted"/>
<accession>A0A2U1MML3</accession>
<sequence>MVAKIMVCISCGFGFCVCPLDVSEAFKDRRGLKWVTFSPFEFLEGAVKKMVANICGSDDVRVEVATQTLVAPLLTMHGMHNRECYADADSSDGCLSVFVPNTSTQLTSASINC</sequence>
<dbReference type="EMBL" id="PKPP01004852">
    <property type="protein sequence ID" value="PWA62513.1"/>
    <property type="molecule type" value="Genomic_DNA"/>
</dbReference>
<dbReference type="AlphaFoldDB" id="A0A2U1MML3"/>
<dbReference type="Proteomes" id="UP000245207">
    <property type="component" value="Unassembled WGS sequence"/>
</dbReference>
<organism evidence="1 2">
    <name type="scientific">Artemisia annua</name>
    <name type="common">Sweet wormwood</name>
    <dbReference type="NCBI Taxonomy" id="35608"/>
    <lineage>
        <taxon>Eukaryota</taxon>
        <taxon>Viridiplantae</taxon>
        <taxon>Streptophyta</taxon>
        <taxon>Embryophyta</taxon>
        <taxon>Tracheophyta</taxon>
        <taxon>Spermatophyta</taxon>
        <taxon>Magnoliopsida</taxon>
        <taxon>eudicotyledons</taxon>
        <taxon>Gunneridae</taxon>
        <taxon>Pentapetalae</taxon>
        <taxon>asterids</taxon>
        <taxon>campanulids</taxon>
        <taxon>Asterales</taxon>
        <taxon>Asteraceae</taxon>
        <taxon>Asteroideae</taxon>
        <taxon>Anthemideae</taxon>
        <taxon>Artemisiinae</taxon>
        <taxon>Artemisia</taxon>
    </lineage>
</organism>
<reference evidence="1 2" key="1">
    <citation type="journal article" date="2018" name="Mol. Plant">
        <title>The genome of Artemisia annua provides insight into the evolution of Asteraceae family and artemisinin biosynthesis.</title>
        <authorList>
            <person name="Shen Q."/>
            <person name="Zhang L."/>
            <person name="Liao Z."/>
            <person name="Wang S."/>
            <person name="Yan T."/>
            <person name="Shi P."/>
            <person name="Liu M."/>
            <person name="Fu X."/>
            <person name="Pan Q."/>
            <person name="Wang Y."/>
            <person name="Lv Z."/>
            <person name="Lu X."/>
            <person name="Zhang F."/>
            <person name="Jiang W."/>
            <person name="Ma Y."/>
            <person name="Chen M."/>
            <person name="Hao X."/>
            <person name="Li L."/>
            <person name="Tang Y."/>
            <person name="Lv G."/>
            <person name="Zhou Y."/>
            <person name="Sun X."/>
            <person name="Brodelius P.E."/>
            <person name="Rose J.K.C."/>
            <person name="Tang K."/>
        </authorList>
    </citation>
    <scope>NUCLEOTIDE SEQUENCE [LARGE SCALE GENOMIC DNA]</scope>
    <source>
        <strain evidence="2">cv. Huhao1</strain>
        <tissue evidence="1">Leaf</tissue>
    </source>
</reference>
<gene>
    <name evidence="1" type="ORF">CTI12_AA360820</name>
</gene>
<protein>
    <submittedName>
        <fullName evidence="1">Uncharacterized protein</fullName>
    </submittedName>
</protein>
<keyword evidence="2" id="KW-1185">Reference proteome</keyword>
<comment type="caution">
    <text evidence="1">The sequence shown here is derived from an EMBL/GenBank/DDBJ whole genome shotgun (WGS) entry which is preliminary data.</text>
</comment>
<evidence type="ECO:0000313" key="2">
    <source>
        <dbReference type="Proteomes" id="UP000245207"/>
    </source>
</evidence>